<dbReference type="InterPro" id="IPR018086">
    <property type="entry name" value="NADH_UbQ_OxRdtase_su1_CS"/>
</dbReference>
<sequence>MLLGFFDYVFLIVCVLLSVAFFTLFERSGLGYAQIRRGPTSVGPSSLFQPFSDAIKLLVSEIEQPSGSNFIPYFFCPVLSLFLFLAIWEVVPFLGGGGQITFSLLFFLCIVGVGSYVVMGSGWFSNSKYALLGCLRFIAQAVSYEVSLALVIIILALVAGGYSMSGFLGAQFGGFYFFLFFSPAASWVVIMLAESNRTPFDFAEGESELVSGFNVEYGGGGFALLFMAEYARMLMMSFFFCGIFIGGVIELVCLPVIAIVFLFIWVRGLLPRLRYDVLMYLAWKDLLPLTICYFIFVVGLFAIYIF</sequence>
<keyword evidence="9 12" id="KW-0472">Membrane</keyword>
<dbReference type="HAMAP" id="MF_01350">
    <property type="entry name" value="NDH1_NuoH"/>
    <property type="match status" value="1"/>
</dbReference>
<gene>
    <name evidence="13" type="primary">nad1</name>
</gene>
<dbReference type="InterPro" id="IPR001694">
    <property type="entry name" value="NADH_UbQ_OxRdtase_su1/FPO"/>
</dbReference>
<evidence type="ECO:0000256" key="7">
    <source>
        <dbReference type="ARBA" id="ARBA00022989"/>
    </source>
</evidence>
<evidence type="ECO:0000256" key="2">
    <source>
        <dbReference type="ARBA" id="ARBA00004225"/>
    </source>
</evidence>
<dbReference type="EC" id="7.1.1.2" evidence="11"/>
<evidence type="ECO:0000256" key="1">
    <source>
        <dbReference type="ARBA" id="ARBA00003257"/>
    </source>
</evidence>
<evidence type="ECO:0000256" key="4">
    <source>
        <dbReference type="ARBA" id="ARBA00021009"/>
    </source>
</evidence>
<feature type="transmembrane region" description="Helical" evidence="12">
    <location>
        <begin position="237"/>
        <end position="266"/>
    </location>
</feature>
<keyword evidence="5" id="KW-0813">Transport</keyword>
<keyword evidence="10" id="KW-0520">NAD</keyword>
<evidence type="ECO:0000256" key="8">
    <source>
        <dbReference type="ARBA" id="ARBA00023075"/>
    </source>
</evidence>
<dbReference type="GO" id="GO:0009060">
    <property type="term" value="P:aerobic respiration"/>
    <property type="evidence" value="ECO:0007669"/>
    <property type="project" value="TreeGrafter"/>
</dbReference>
<reference evidence="13" key="1">
    <citation type="journal article" date="2015" name="PLoS ONE">
        <title>The Complete Mitochondrial Genome of the Geophilomorph Centipede Strigamia maritima.</title>
        <authorList>
            <person name="Robertson H.E."/>
            <person name="Lapraz F."/>
            <person name="Rhodes A.C."/>
            <person name="Telford M.J."/>
        </authorList>
    </citation>
    <scope>NUCLEOTIDE SEQUENCE</scope>
</reference>
<organism evidence="13">
    <name type="scientific">Strigamia maritima</name>
    <name type="common">European centipede</name>
    <name type="synonym">Geophilus maritimus</name>
    <dbReference type="NCBI Taxonomy" id="126957"/>
    <lineage>
        <taxon>Eukaryota</taxon>
        <taxon>Metazoa</taxon>
        <taxon>Ecdysozoa</taxon>
        <taxon>Arthropoda</taxon>
        <taxon>Myriapoda</taxon>
        <taxon>Chilopoda</taxon>
        <taxon>Pleurostigmophora</taxon>
        <taxon>Geophilomorpha</taxon>
        <taxon>Linotaeniidae</taxon>
        <taxon>Strigamia</taxon>
    </lineage>
</organism>
<dbReference type="GO" id="GO:0008137">
    <property type="term" value="F:NADH dehydrogenase (ubiquinone) activity"/>
    <property type="evidence" value="ECO:0007669"/>
    <property type="project" value="UniProtKB-EC"/>
</dbReference>
<feature type="transmembrane region" description="Helical" evidence="12">
    <location>
        <begin position="286"/>
        <end position="305"/>
    </location>
</feature>
<dbReference type="EMBL" id="KP173664">
    <property type="protein sequence ID" value="AJK90884.1"/>
    <property type="molecule type" value="Genomic_DNA"/>
</dbReference>
<evidence type="ECO:0000256" key="5">
    <source>
        <dbReference type="ARBA" id="ARBA00022448"/>
    </source>
</evidence>
<keyword evidence="8 11" id="KW-0830">Ubiquinone</keyword>
<evidence type="ECO:0000256" key="3">
    <source>
        <dbReference type="ARBA" id="ARBA00010535"/>
    </source>
</evidence>
<proteinExistence type="inferred from homology"/>
<feature type="transmembrane region" description="Helical" evidence="12">
    <location>
        <begin position="70"/>
        <end position="88"/>
    </location>
</feature>
<evidence type="ECO:0000256" key="6">
    <source>
        <dbReference type="ARBA" id="ARBA00022692"/>
    </source>
</evidence>
<feature type="transmembrane region" description="Helical" evidence="12">
    <location>
        <begin position="174"/>
        <end position="193"/>
    </location>
</feature>
<keyword evidence="6 10" id="KW-0812">Transmembrane</keyword>
<feature type="transmembrane region" description="Helical" evidence="12">
    <location>
        <begin position="6"/>
        <end position="25"/>
    </location>
</feature>
<geneLocation type="mitochondrion" evidence="13"/>
<feature type="transmembrane region" description="Helical" evidence="12">
    <location>
        <begin position="100"/>
        <end position="125"/>
    </location>
</feature>
<keyword evidence="11 13" id="KW-0496">Mitochondrion</keyword>
<comment type="similarity">
    <text evidence="3 10">Belongs to the complex I subunit 1 family.</text>
</comment>
<dbReference type="PROSITE" id="PS00668">
    <property type="entry name" value="COMPLEX1_ND1_2"/>
    <property type="match status" value="1"/>
</dbReference>
<protein>
    <recommendedName>
        <fullName evidence="4 11">NADH-ubiquinone oxidoreductase chain 1</fullName>
        <ecNumber evidence="11">7.1.1.2</ecNumber>
    </recommendedName>
</protein>
<accession>A0A0C5B177</accession>
<evidence type="ECO:0000256" key="12">
    <source>
        <dbReference type="SAM" id="Phobius"/>
    </source>
</evidence>
<dbReference type="AlphaFoldDB" id="A0A0C5B177"/>
<feature type="transmembrane region" description="Helical" evidence="12">
    <location>
        <begin position="137"/>
        <end position="162"/>
    </location>
</feature>
<evidence type="ECO:0000256" key="10">
    <source>
        <dbReference type="RuleBase" id="RU000471"/>
    </source>
</evidence>
<name>A0A0C5B177_STRMM</name>
<dbReference type="PANTHER" id="PTHR11432:SF3">
    <property type="entry name" value="NADH-UBIQUINONE OXIDOREDUCTASE CHAIN 1"/>
    <property type="match status" value="1"/>
</dbReference>
<evidence type="ECO:0000256" key="11">
    <source>
        <dbReference type="RuleBase" id="RU000473"/>
    </source>
</evidence>
<keyword evidence="7 12" id="KW-1133">Transmembrane helix</keyword>
<comment type="function">
    <text evidence="1">Core subunit of the mitochondrial membrane respiratory chain NADH dehydrogenase (Complex I) that is believed to belong to the minimal assembly required for catalysis. Complex I functions in the transfer of electrons from NADH to the respiratory chain. The immediate electron acceptor for the enzyme is believed to be ubiquinone.</text>
</comment>
<evidence type="ECO:0000313" key="13">
    <source>
        <dbReference type="EMBL" id="AJK90884.1"/>
    </source>
</evidence>
<comment type="subcellular location">
    <subcellularLocation>
        <location evidence="10">Mitochondrion inner membrane</location>
        <topology evidence="10">Multi-pass membrane protein</topology>
    </subcellularLocation>
    <subcellularLocation>
        <location evidence="2">Mitochondrion membrane</location>
        <topology evidence="2">Multi-pass membrane protein</topology>
    </subcellularLocation>
</comment>
<comment type="catalytic activity">
    <reaction evidence="11">
        <text>a ubiquinone + NADH + 5 H(+)(in) = a ubiquinol + NAD(+) + 4 H(+)(out)</text>
        <dbReference type="Rhea" id="RHEA:29091"/>
        <dbReference type="Rhea" id="RHEA-COMP:9565"/>
        <dbReference type="Rhea" id="RHEA-COMP:9566"/>
        <dbReference type="ChEBI" id="CHEBI:15378"/>
        <dbReference type="ChEBI" id="CHEBI:16389"/>
        <dbReference type="ChEBI" id="CHEBI:17976"/>
        <dbReference type="ChEBI" id="CHEBI:57540"/>
        <dbReference type="ChEBI" id="CHEBI:57945"/>
        <dbReference type="EC" id="7.1.1.2"/>
    </reaction>
</comment>
<dbReference type="Pfam" id="PF00146">
    <property type="entry name" value="NADHdh"/>
    <property type="match status" value="1"/>
</dbReference>
<dbReference type="PANTHER" id="PTHR11432">
    <property type="entry name" value="NADH DEHYDROGENASE SUBUNIT 1"/>
    <property type="match status" value="1"/>
</dbReference>
<evidence type="ECO:0000256" key="9">
    <source>
        <dbReference type="ARBA" id="ARBA00023136"/>
    </source>
</evidence>
<dbReference type="GO" id="GO:0003954">
    <property type="term" value="F:NADH dehydrogenase activity"/>
    <property type="evidence" value="ECO:0007669"/>
    <property type="project" value="TreeGrafter"/>
</dbReference>
<dbReference type="GO" id="GO:0005743">
    <property type="term" value="C:mitochondrial inner membrane"/>
    <property type="evidence" value="ECO:0007669"/>
    <property type="project" value="UniProtKB-SubCell"/>
</dbReference>